<dbReference type="PANTHER" id="PTHR46268:SF6">
    <property type="entry name" value="UNIVERSAL STRESS PROTEIN UP12"/>
    <property type="match status" value="1"/>
</dbReference>
<dbReference type="Gene3D" id="3.40.50.620">
    <property type="entry name" value="HUPs"/>
    <property type="match status" value="1"/>
</dbReference>
<evidence type="ECO:0000256" key="1">
    <source>
        <dbReference type="ARBA" id="ARBA00008791"/>
    </source>
</evidence>
<dbReference type="CDD" id="cd00293">
    <property type="entry name" value="USP-like"/>
    <property type="match status" value="1"/>
</dbReference>
<dbReference type="InterPro" id="IPR014729">
    <property type="entry name" value="Rossmann-like_a/b/a_fold"/>
</dbReference>
<protein>
    <submittedName>
        <fullName evidence="3">Putative Universal stress protein YxiE</fullName>
    </submittedName>
</protein>
<proteinExistence type="inferred from homology"/>
<dbReference type="InterPro" id="IPR006016">
    <property type="entry name" value="UspA"/>
</dbReference>
<evidence type="ECO:0000313" key="3">
    <source>
        <dbReference type="EMBL" id="SMH71122.1"/>
    </source>
</evidence>
<reference evidence="4" key="1">
    <citation type="submission" date="2017-03" db="EMBL/GenBank/DDBJ databases">
        <authorList>
            <person name="Herbold C."/>
        </authorList>
    </citation>
    <scope>NUCLEOTIDE SEQUENCE [LARGE SCALE GENOMIC DNA]</scope>
</reference>
<dbReference type="InterPro" id="IPR006015">
    <property type="entry name" value="Universal_stress_UspA"/>
</dbReference>
<dbReference type="PRINTS" id="PR01438">
    <property type="entry name" value="UNVRSLSTRESS"/>
</dbReference>
<dbReference type="SUPFAM" id="SSF52402">
    <property type="entry name" value="Adenine nucleotide alpha hydrolases-like"/>
    <property type="match status" value="1"/>
</dbReference>
<dbReference type="AlphaFoldDB" id="A0A2H1FEB2"/>
<sequence length="163" mass="18197">MYQFVNIGEIFYNLQMSIKNILIPYDGSPLSKKALALAKDIARNFTADLTLLMVIPVYYPINDSVFSGAAVTNYQEIVKTLKQQGEKELGKVVERCREEGTKTAYKIVHDDVSNAILKEAKKLKADMIVMGSRRLTGISVIKRLGSTARHVSEHAQCPVTIIH</sequence>
<keyword evidence="4" id="KW-1185">Reference proteome</keyword>
<dbReference type="EMBL" id="LT841358">
    <property type="protein sequence ID" value="SMH71122.1"/>
    <property type="molecule type" value="Genomic_DNA"/>
</dbReference>
<gene>
    <name evidence="3" type="ORF">NCS_10929</name>
</gene>
<dbReference type="Pfam" id="PF00582">
    <property type="entry name" value="Usp"/>
    <property type="match status" value="1"/>
</dbReference>
<evidence type="ECO:0000259" key="2">
    <source>
        <dbReference type="Pfam" id="PF00582"/>
    </source>
</evidence>
<accession>A0A2H1FEB2</accession>
<name>A0A2H1FEB2_9ARCH</name>
<comment type="similarity">
    <text evidence="1">Belongs to the universal stress protein A family.</text>
</comment>
<feature type="domain" description="UspA" evidence="2">
    <location>
        <begin position="18"/>
        <end position="163"/>
    </location>
</feature>
<dbReference type="Proteomes" id="UP000230607">
    <property type="component" value="Chromosome 1"/>
</dbReference>
<organism evidence="3 4">
    <name type="scientific">Candidatus Nitrosotalea okcheonensis</name>
    <dbReference type="NCBI Taxonomy" id="1903276"/>
    <lineage>
        <taxon>Archaea</taxon>
        <taxon>Nitrososphaerota</taxon>
        <taxon>Nitrososphaeria</taxon>
        <taxon>Nitrosotaleales</taxon>
        <taxon>Nitrosotaleaceae</taxon>
        <taxon>Nitrosotalea</taxon>
    </lineage>
</organism>
<evidence type="ECO:0000313" key="4">
    <source>
        <dbReference type="Proteomes" id="UP000230607"/>
    </source>
</evidence>
<dbReference type="PANTHER" id="PTHR46268">
    <property type="entry name" value="STRESS RESPONSE PROTEIN NHAX"/>
    <property type="match status" value="1"/>
</dbReference>